<dbReference type="EMBL" id="WBJZ01000009">
    <property type="protein sequence ID" value="KAB1657306.1"/>
    <property type="molecule type" value="Genomic_DNA"/>
</dbReference>
<gene>
    <name evidence="2" type="ORF">F8O01_08670</name>
</gene>
<evidence type="ECO:0000256" key="1">
    <source>
        <dbReference type="SAM" id="Phobius"/>
    </source>
</evidence>
<organism evidence="2 3">
    <name type="scientific">Pseudoclavibacter chungangensis</name>
    <dbReference type="NCBI Taxonomy" id="587635"/>
    <lineage>
        <taxon>Bacteria</taxon>
        <taxon>Bacillati</taxon>
        <taxon>Actinomycetota</taxon>
        <taxon>Actinomycetes</taxon>
        <taxon>Micrococcales</taxon>
        <taxon>Microbacteriaceae</taxon>
        <taxon>Pseudoclavibacter</taxon>
    </lineage>
</organism>
<dbReference type="AlphaFoldDB" id="A0A7J5BSS9"/>
<sequence>MFITDASVLASADTGTIMPVVPYSVIWLVLGILLVGAVPLYYLLVYALTRPRPEREPEPVVEVPVSVPQLQHDYLVRVDGIRHRHAAGELTPRRAHAELSSAVRDFVAQATGVEADKMTLTELRRTPYVGASYAVAEFYPLVFGVDEARSVDHGVDAAKQVISLWR</sequence>
<evidence type="ECO:0000313" key="3">
    <source>
        <dbReference type="Proteomes" id="UP000467240"/>
    </source>
</evidence>
<dbReference type="Proteomes" id="UP000467240">
    <property type="component" value="Unassembled WGS sequence"/>
</dbReference>
<protein>
    <submittedName>
        <fullName evidence="2">Uncharacterized protein</fullName>
    </submittedName>
</protein>
<feature type="transmembrane region" description="Helical" evidence="1">
    <location>
        <begin position="25"/>
        <end position="48"/>
    </location>
</feature>
<comment type="caution">
    <text evidence="2">The sequence shown here is derived from an EMBL/GenBank/DDBJ whole genome shotgun (WGS) entry which is preliminary data.</text>
</comment>
<reference evidence="2 3" key="1">
    <citation type="submission" date="2019-09" db="EMBL/GenBank/DDBJ databases">
        <title>Phylogeny of genus Pseudoclavibacter and closely related genus.</title>
        <authorList>
            <person name="Li Y."/>
        </authorList>
    </citation>
    <scope>NUCLEOTIDE SEQUENCE [LARGE SCALE GENOMIC DNA]</scope>
    <source>
        <strain evidence="2 3">DSM 23821</strain>
    </source>
</reference>
<keyword evidence="3" id="KW-1185">Reference proteome</keyword>
<proteinExistence type="predicted"/>
<accession>A0A7J5BSS9</accession>
<keyword evidence="1" id="KW-0812">Transmembrane</keyword>
<dbReference type="RefSeq" id="WP_158040471.1">
    <property type="nucleotide sequence ID" value="NZ_JACCFV010000001.1"/>
</dbReference>
<dbReference type="OrthoDB" id="3784263at2"/>
<keyword evidence="1" id="KW-1133">Transmembrane helix</keyword>
<evidence type="ECO:0000313" key="2">
    <source>
        <dbReference type="EMBL" id="KAB1657306.1"/>
    </source>
</evidence>
<name>A0A7J5BSS9_9MICO</name>
<keyword evidence="1" id="KW-0472">Membrane</keyword>